<evidence type="ECO:0000313" key="4">
    <source>
        <dbReference type="Proteomes" id="UP000015241"/>
    </source>
</evidence>
<dbReference type="InterPro" id="IPR045339">
    <property type="entry name" value="DUF6534"/>
</dbReference>
<evidence type="ECO:0000256" key="1">
    <source>
        <dbReference type="SAM" id="Phobius"/>
    </source>
</evidence>
<feature type="transmembrane region" description="Helical" evidence="1">
    <location>
        <begin position="129"/>
        <end position="152"/>
    </location>
</feature>
<keyword evidence="1" id="KW-0472">Membrane</keyword>
<dbReference type="OrthoDB" id="2782869at2759"/>
<dbReference type="HOGENOM" id="CLU_046025_5_1_1"/>
<sequence>MSTIEHVLNDTLGCLSLVGTFSVVFYGCTCGQVMYYIRNYYVKEELNKHVSIMVALLWILDTGKTAVDLVCGWEVIVLHHGNPLPLLGRVPSIVPAEFGASCCTVYIVQCCYLHTIWKFVKQSRRNQNWLLFMLIPFVMATATFVTGIIATIQVQTAQNIFETLPSSHICGTIRPACAAVFDIYITVWLCYHLQDSKTGIVQSRTDYIVTKLINYSITRGIVTSVVQIVGLVLFVIDYRNNTLWFMLFYIPASTVYVNSLLAMWNARNHLKMNEGPVSSPSMLGTWRVASQLELPPEPC</sequence>
<protein>
    <recommendedName>
        <fullName evidence="2">DUF6534 domain-containing protein</fullName>
    </recommendedName>
</protein>
<accession>S8F4T8</accession>
<feature type="transmembrane region" description="Helical" evidence="1">
    <location>
        <begin position="12"/>
        <end position="37"/>
    </location>
</feature>
<keyword evidence="4" id="KW-1185">Reference proteome</keyword>
<dbReference type="EMBL" id="KE504249">
    <property type="protein sequence ID" value="EPS93974.1"/>
    <property type="molecule type" value="Genomic_DNA"/>
</dbReference>
<dbReference type="Pfam" id="PF20152">
    <property type="entry name" value="DUF6534"/>
    <property type="match status" value="1"/>
</dbReference>
<dbReference type="STRING" id="743788.S8F4T8"/>
<feature type="domain" description="DUF6534" evidence="2">
    <location>
        <begin position="178"/>
        <end position="269"/>
    </location>
</feature>
<evidence type="ECO:0000313" key="3">
    <source>
        <dbReference type="EMBL" id="EPS93974.1"/>
    </source>
</evidence>
<feature type="transmembrane region" description="Helical" evidence="1">
    <location>
        <begin position="212"/>
        <end position="236"/>
    </location>
</feature>
<feature type="transmembrane region" description="Helical" evidence="1">
    <location>
        <begin position="242"/>
        <end position="264"/>
    </location>
</feature>
<evidence type="ECO:0000259" key="2">
    <source>
        <dbReference type="Pfam" id="PF20152"/>
    </source>
</evidence>
<dbReference type="PANTHER" id="PTHR40465:SF1">
    <property type="entry name" value="DUF6534 DOMAIN-CONTAINING PROTEIN"/>
    <property type="match status" value="1"/>
</dbReference>
<organism evidence="3 4">
    <name type="scientific">Fomitopsis schrenkii</name>
    <name type="common">Brown rot fungus</name>
    <dbReference type="NCBI Taxonomy" id="2126942"/>
    <lineage>
        <taxon>Eukaryota</taxon>
        <taxon>Fungi</taxon>
        <taxon>Dikarya</taxon>
        <taxon>Basidiomycota</taxon>
        <taxon>Agaricomycotina</taxon>
        <taxon>Agaricomycetes</taxon>
        <taxon>Polyporales</taxon>
        <taxon>Fomitopsis</taxon>
    </lineage>
</organism>
<dbReference type="InParanoid" id="S8F4T8"/>
<dbReference type="Proteomes" id="UP000015241">
    <property type="component" value="Unassembled WGS sequence"/>
</dbReference>
<feature type="transmembrane region" description="Helical" evidence="1">
    <location>
        <begin position="172"/>
        <end position="191"/>
    </location>
</feature>
<dbReference type="PANTHER" id="PTHR40465">
    <property type="entry name" value="CHROMOSOME 1, WHOLE GENOME SHOTGUN SEQUENCE"/>
    <property type="match status" value="1"/>
</dbReference>
<name>S8F4T8_FOMSC</name>
<dbReference type="AlphaFoldDB" id="S8F4T8"/>
<keyword evidence="1" id="KW-0812">Transmembrane</keyword>
<gene>
    <name evidence="3" type="ORF">FOMPIDRAFT_1055494</name>
</gene>
<proteinExistence type="predicted"/>
<keyword evidence="1" id="KW-1133">Transmembrane helix</keyword>
<reference evidence="3 4" key="1">
    <citation type="journal article" date="2012" name="Science">
        <title>The Paleozoic origin of enzymatic lignin decomposition reconstructed from 31 fungal genomes.</title>
        <authorList>
            <person name="Floudas D."/>
            <person name="Binder M."/>
            <person name="Riley R."/>
            <person name="Barry K."/>
            <person name="Blanchette R.A."/>
            <person name="Henrissat B."/>
            <person name="Martinez A.T."/>
            <person name="Otillar R."/>
            <person name="Spatafora J.W."/>
            <person name="Yadav J.S."/>
            <person name="Aerts A."/>
            <person name="Benoit I."/>
            <person name="Boyd A."/>
            <person name="Carlson A."/>
            <person name="Copeland A."/>
            <person name="Coutinho P.M."/>
            <person name="de Vries R.P."/>
            <person name="Ferreira P."/>
            <person name="Findley K."/>
            <person name="Foster B."/>
            <person name="Gaskell J."/>
            <person name="Glotzer D."/>
            <person name="Gorecki P."/>
            <person name="Heitman J."/>
            <person name="Hesse C."/>
            <person name="Hori C."/>
            <person name="Igarashi K."/>
            <person name="Jurgens J.A."/>
            <person name="Kallen N."/>
            <person name="Kersten P."/>
            <person name="Kohler A."/>
            <person name="Kuees U."/>
            <person name="Kumar T.K.A."/>
            <person name="Kuo A."/>
            <person name="LaButti K."/>
            <person name="Larrondo L.F."/>
            <person name="Lindquist E."/>
            <person name="Ling A."/>
            <person name="Lombard V."/>
            <person name="Lucas S."/>
            <person name="Lundell T."/>
            <person name="Martin R."/>
            <person name="McLaughlin D.J."/>
            <person name="Morgenstern I."/>
            <person name="Morin E."/>
            <person name="Murat C."/>
            <person name="Nagy L.G."/>
            <person name="Nolan M."/>
            <person name="Ohm R.A."/>
            <person name="Patyshakuliyeva A."/>
            <person name="Rokas A."/>
            <person name="Ruiz-Duenas F.J."/>
            <person name="Sabat G."/>
            <person name="Salamov A."/>
            <person name="Samejima M."/>
            <person name="Schmutz J."/>
            <person name="Slot J.C."/>
            <person name="St John F."/>
            <person name="Stenlid J."/>
            <person name="Sun H."/>
            <person name="Sun S."/>
            <person name="Syed K."/>
            <person name="Tsang A."/>
            <person name="Wiebenga A."/>
            <person name="Young D."/>
            <person name="Pisabarro A."/>
            <person name="Eastwood D.C."/>
            <person name="Martin F."/>
            <person name="Cullen D."/>
            <person name="Grigoriev I.V."/>
            <person name="Hibbett D.S."/>
        </authorList>
    </citation>
    <scope>NUCLEOTIDE SEQUENCE</scope>
    <source>
        <strain evidence="4">FP-58527</strain>
    </source>
</reference>